<evidence type="ECO:0000313" key="3">
    <source>
        <dbReference type="Proteomes" id="UP000019151"/>
    </source>
</evidence>
<evidence type="ECO:0008006" key="4">
    <source>
        <dbReference type="Google" id="ProtNLM"/>
    </source>
</evidence>
<dbReference type="InterPro" id="IPR005624">
    <property type="entry name" value="PduO/GlcC-like"/>
</dbReference>
<dbReference type="InterPro" id="IPR052517">
    <property type="entry name" value="GlcG_carb_metab_protein"/>
</dbReference>
<evidence type="ECO:0000256" key="1">
    <source>
        <dbReference type="SAM" id="SignalP"/>
    </source>
</evidence>
<dbReference type="STRING" id="861299.J421_1875"/>
<sequence>MRTTRLLPIAALLAAPLGAQPTSSKPSLTLDGARRVIAAAEQYARQNHTTGVIAVVDDGGNLMAVERLDGTFAAGAKISIGKARTAVLFRKPTKFFEDVVKNGRTAMVALDDFTPLQGGVPIVVDGQIVGGVGVSGAASAQQDEELATAGAAALGPAAAEGAATGPVSYWSNDQVTASFAKGAVLFDGAGGRSYMVHTSRREGPGQVEVHTQDTDIIYVTGGSATFVTGGAVVDGKSTVPGEIRGTGVTGGETRRLAVGDVVIVPNGTPHWFREVNAPLTYYVVKVR</sequence>
<dbReference type="eggNOG" id="COG3193">
    <property type="taxonomic scope" value="Bacteria"/>
</dbReference>
<keyword evidence="3" id="KW-1185">Reference proteome</keyword>
<dbReference type="InParanoid" id="W0RG48"/>
<dbReference type="RefSeq" id="WP_025410910.1">
    <property type="nucleotide sequence ID" value="NZ_CP007128.1"/>
</dbReference>
<proteinExistence type="predicted"/>
<dbReference type="Pfam" id="PF03928">
    <property type="entry name" value="HbpS-like"/>
    <property type="match status" value="1"/>
</dbReference>
<dbReference type="InterPro" id="IPR011051">
    <property type="entry name" value="RmlC_Cupin_sf"/>
</dbReference>
<organism evidence="2 3">
    <name type="scientific">Gemmatirosa kalamazoonensis</name>
    <dbReference type="NCBI Taxonomy" id="861299"/>
    <lineage>
        <taxon>Bacteria</taxon>
        <taxon>Pseudomonadati</taxon>
        <taxon>Gemmatimonadota</taxon>
        <taxon>Gemmatimonadia</taxon>
        <taxon>Gemmatimonadales</taxon>
        <taxon>Gemmatimonadaceae</taxon>
        <taxon>Gemmatirosa</taxon>
    </lineage>
</organism>
<feature type="signal peptide" evidence="1">
    <location>
        <begin position="1"/>
        <end position="19"/>
    </location>
</feature>
<reference evidence="2 3" key="1">
    <citation type="journal article" date="2014" name="Genome Announc.">
        <title>Genome Sequence and Methylome of Soil Bacterium Gemmatirosa kalamazoonensis KBS708T, a Member of the Rarely Cultivated Gemmatimonadetes Phylum.</title>
        <authorList>
            <person name="Debruyn J.M."/>
            <person name="Radosevich M."/>
            <person name="Wommack K.E."/>
            <person name="Polson S.W."/>
            <person name="Hauser L.J."/>
            <person name="Fawaz M.N."/>
            <person name="Korlach J."/>
            <person name="Tsai Y.C."/>
        </authorList>
    </citation>
    <scope>NUCLEOTIDE SEQUENCE [LARGE SCALE GENOMIC DNA]</scope>
    <source>
        <strain evidence="2 3">KBS708</strain>
    </source>
</reference>
<dbReference type="PANTHER" id="PTHR34309:SF1">
    <property type="entry name" value="PROTEIN GLCG"/>
    <property type="match status" value="1"/>
</dbReference>
<dbReference type="InterPro" id="IPR014710">
    <property type="entry name" value="RmlC-like_jellyroll"/>
</dbReference>
<dbReference type="Proteomes" id="UP000019151">
    <property type="component" value="Chromosome"/>
</dbReference>
<keyword evidence="1" id="KW-0732">Signal</keyword>
<dbReference type="OrthoDB" id="117649at2"/>
<dbReference type="InterPro" id="IPR038084">
    <property type="entry name" value="PduO/GlcC-like_sf"/>
</dbReference>
<evidence type="ECO:0000313" key="2">
    <source>
        <dbReference type="EMBL" id="AHG89412.1"/>
    </source>
</evidence>
<dbReference type="AlphaFoldDB" id="W0RG48"/>
<dbReference type="SUPFAM" id="SSF51182">
    <property type="entry name" value="RmlC-like cupins"/>
    <property type="match status" value="1"/>
</dbReference>
<protein>
    <recommendedName>
        <fullName evidence="4">Cupin type-1 domain-containing protein</fullName>
    </recommendedName>
</protein>
<gene>
    <name evidence="2" type="ORF">J421_1875</name>
</gene>
<feature type="chain" id="PRO_5004794943" description="Cupin type-1 domain-containing protein" evidence="1">
    <location>
        <begin position="20"/>
        <end position="287"/>
    </location>
</feature>
<dbReference type="HOGENOM" id="CLU_968945_0_0_0"/>
<dbReference type="Gene3D" id="2.60.120.10">
    <property type="entry name" value="Jelly Rolls"/>
    <property type="match status" value="1"/>
</dbReference>
<dbReference type="KEGG" id="gba:J421_1875"/>
<dbReference type="PANTHER" id="PTHR34309">
    <property type="entry name" value="SLR1406 PROTEIN"/>
    <property type="match status" value="1"/>
</dbReference>
<dbReference type="eggNOG" id="COG0662">
    <property type="taxonomic scope" value="Bacteria"/>
</dbReference>
<dbReference type="EMBL" id="CP007128">
    <property type="protein sequence ID" value="AHG89412.1"/>
    <property type="molecule type" value="Genomic_DNA"/>
</dbReference>
<dbReference type="SUPFAM" id="SSF143744">
    <property type="entry name" value="GlcG-like"/>
    <property type="match status" value="1"/>
</dbReference>
<dbReference type="Gene3D" id="3.30.450.150">
    <property type="entry name" value="Haem-degrading domain"/>
    <property type="match status" value="1"/>
</dbReference>
<accession>W0RG48</accession>
<name>W0RG48_9BACT</name>